<reference evidence="13 14" key="1">
    <citation type="submission" date="2020-08" db="EMBL/GenBank/DDBJ databases">
        <authorList>
            <person name="Liu C."/>
            <person name="Sun Q."/>
        </authorList>
    </citation>
    <scope>NUCLEOTIDE SEQUENCE [LARGE SCALE GENOMIC DNA]</scope>
    <source>
        <strain evidence="13 14">NSJ-29</strain>
    </source>
</reference>
<feature type="transmembrane region" description="Helical" evidence="11">
    <location>
        <begin position="671"/>
        <end position="689"/>
    </location>
</feature>
<feature type="transmembrane region" description="Helical" evidence="11">
    <location>
        <begin position="606"/>
        <end position="624"/>
    </location>
</feature>
<feature type="transmembrane region" description="Helical" evidence="11">
    <location>
        <begin position="715"/>
        <end position="737"/>
    </location>
</feature>
<feature type="domain" description="ABC transporter" evidence="12">
    <location>
        <begin position="13"/>
        <end position="256"/>
    </location>
</feature>
<evidence type="ECO:0000256" key="6">
    <source>
        <dbReference type="ARBA" id="ARBA00022741"/>
    </source>
</evidence>
<dbReference type="InterPro" id="IPR050107">
    <property type="entry name" value="ABC_carbohydrate_import_ATPase"/>
</dbReference>
<sequence length="828" mass="89733">MDQNAGKRMDVYLELSDICKNFGITKAINHSDFVVRLGMITGLIGPNGAGKSTMMKIITGVYSQDGGTVKFPTLKDGGGKYDTNSARDKGIYCAYQELSLCTNLRVYENFLLCTMSHTPFGKRGFRTRARAEAKELLDQVFPGNGIHVNSLTSELTMVQRQMVEICKAAAHENLKVLLLDEPTSFLPTERIGQLHSYLKKLCADKNIAIIYISHKLDEVEQICETVNVMKNGVNTEISDMQNVTKEKMIQLMGGEESLSHRPEKAVSRAKEEILLEIKDYSGKNLHHINLQIRKGEIIGISGLDGGGQADLLRAIYRLVNGRKLPDTKDMKISYVSGDRGKEGILPYWTIGENMSVASYDIIAPKGLVFPQKMKAFAQHWFDRFSIRAQSVDGEITSLSGGNAQKVLIARGLATDADIILLNDPTRGVDIGTKQEIYRFMREAKEEKKTILLFSTEDTEMCQCDRVCIMHEGSIVRELSGASINEQNIVQTAFEWKSKGDGGAQGEESGGPEKSPAPVRRILSNRAFIAIVTFAVLYGIICCMQPAALTPLGITLLYSSVVPLIFAALGQMFISIGGGIDMGNSMSVGLVNVIVATVVSANAGLGAVYLAAVIVSYGLMGLLILKTRIPAVIVTLGFSFIWEGLAVLVSPTPGGICPPWLKKFCTFSVLNIPGPILVGAVAALIAWWVIRRSKYGIVLNALGNNKTVTERSGWSAAAATFTAYVLSGGFVVLSGIYMTSVQGSGDYSSTGAFCMMSIAVFILGGCEFIGAVSSPVGVVIAAFAMTSISTLLTFLKMNTNLQQMVTGLVLIVAMFVKNIVYRNNACSTE</sequence>
<dbReference type="PROSITE" id="PS00211">
    <property type="entry name" value="ABC_TRANSPORTER_1"/>
    <property type="match status" value="1"/>
</dbReference>
<keyword evidence="9 11" id="KW-0472">Membrane</keyword>
<evidence type="ECO:0000256" key="8">
    <source>
        <dbReference type="ARBA" id="ARBA00022989"/>
    </source>
</evidence>
<keyword evidence="8 11" id="KW-1133">Transmembrane helix</keyword>
<feature type="transmembrane region" description="Helical" evidence="11">
    <location>
        <begin position="553"/>
        <end position="575"/>
    </location>
</feature>
<feature type="transmembrane region" description="Helical" evidence="11">
    <location>
        <begin position="749"/>
        <end position="768"/>
    </location>
</feature>
<feature type="transmembrane region" description="Helical" evidence="11">
    <location>
        <begin position="775"/>
        <end position="794"/>
    </location>
</feature>
<dbReference type="CDD" id="cd06579">
    <property type="entry name" value="TM_PBP1_transp_AraH_like"/>
    <property type="match status" value="1"/>
</dbReference>
<dbReference type="InterPro" id="IPR001851">
    <property type="entry name" value="ABC_transp_permease"/>
</dbReference>
<keyword evidence="4 11" id="KW-0812">Transmembrane</keyword>
<evidence type="ECO:0000256" key="7">
    <source>
        <dbReference type="ARBA" id="ARBA00022840"/>
    </source>
</evidence>
<dbReference type="GO" id="GO:0005886">
    <property type="term" value="C:plasma membrane"/>
    <property type="evidence" value="ECO:0007669"/>
    <property type="project" value="UniProtKB-SubCell"/>
</dbReference>
<keyword evidence="6" id="KW-0547">Nucleotide-binding</keyword>
<evidence type="ECO:0000313" key="14">
    <source>
        <dbReference type="Proteomes" id="UP000515860"/>
    </source>
</evidence>
<dbReference type="Pfam" id="PF02653">
    <property type="entry name" value="BPD_transp_2"/>
    <property type="match status" value="1"/>
</dbReference>
<dbReference type="PANTHER" id="PTHR43790">
    <property type="entry name" value="CARBOHYDRATE TRANSPORT ATP-BINDING PROTEIN MG119-RELATED"/>
    <property type="match status" value="1"/>
</dbReference>
<evidence type="ECO:0000256" key="5">
    <source>
        <dbReference type="ARBA" id="ARBA00022737"/>
    </source>
</evidence>
<evidence type="ECO:0000256" key="2">
    <source>
        <dbReference type="ARBA" id="ARBA00022448"/>
    </source>
</evidence>
<dbReference type="GO" id="GO:0016887">
    <property type="term" value="F:ATP hydrolysis activity"/>
    <property type="evidence" value="ECO:0007669"/>
    <property type="project" value="InterPro"/>
</dbReference>
<dbReference type="AlphaFoldDB" id="A0A7G9GA11"/>
<dbReference type="InterPro" id="IPR017871">
    <property type="entry name" value="ABC_transporter-like_CS"/>
</dbReference>
<keyword evidence="2" id="KW-0813">Transport</keyword>
<dbReference type="PANTHER" id="PTHR43790:SF9">
    <property type="entry name" value="GALACTOFURANOSE TRANSPORTER ATP-BINDING PROTEIN YTFR"/>
    <property type="match status" value="1"/>
</dbReference>
<evidence type="ECO:0000259" key="12">
    <source>
        <dbReference type="PROSITE" id="PS50893"/>
    </source>
</evidence>
<feature type="transmembrane region" description="Helical" evidence="11">
    <location>
        <begin position="800"/>
        <end position="819"/>
    </location>
</feature>
<name>A0A7G9GA11_9FIRM</name>
<dbReference type="InterPro" id="IPR003439">
    <property type="entry name" value="ABC_transporter-like_ATP-bd"/>
</dbReference>
<evidence type="ECO:0000256" key="3">
    <source>
        <dbReference type="ARBA" id="ARBA00022475"/>
    </source>
</evidence>
<keyword evidence="7 13" id="KW-0067">ATP-binding</keyword>
<feature type="region of interest" description="Disordered" evidence="10">
    <location>
        <begin position="497"/>
        <end position="516"/>
    </location>
</feature>
<dbReference type="SUPFAM" id="SSF52540">
    <property type="entry name" value="P-loop containing nucleoside triphosphate hydrolases"/>
    <property type="match status" value="2"/>
</dbReference>
<keyword evidence="3" id="KW-1003">Cell membrane</keyword>
<dbReference type="InterPro" id="IPR003593">
    <property type="entry name" value="AAA+_ATPase"/>
</dbReference>
<protein>
    <submittedName>
        <fullName evidence="13">ATP-binding cassette domain-containing protein</fullName>
    </submittedName>
</protein>
<evidence type="ECO:0000256" key="10">
    <source>
        <dbReference type="SAM" id="MobiDB-lite"/>
    </source>
</evidence>
<dbReference type="EMBL" id="CP060635">
    <property type="protein sequence ID" value="QNM07643.1"/>
    <property type="molecule type" value="Genomic_DNA"/>
</dbReference>
<organism evidence="13 14">
    <name type="scientific">Wansuia hejianensis</name>
    <dbReference type="NCBI Taxonomy" id="2763667"/>
    <lineage>
        <taxon>Bacteria</taxon>
        <taxon>Bacillati</taxon>
        <taxon>Bacillota</taxon>
        <taxon>Clostridia</taxon>
        <taxon>Lachnospirales</taxon>
        <taxon>Lachnospiraceae</taxon>
        <taxon>Wansuia</taxon>
    </lineage>
</organism>
<feature type="transmembrane region" description="Helical" evidence="11">
    <location>
        <begin position="631"/>
        <end position="651"/>
    </location>
</feature>
<evidence type="ECO:0000313" key="13">
    <source>
        <dbReference type="EMBL" id="QNM07643.1"/>
    </source>
</evidence>
<keyword evidence="5" id="KW-0677">Repeat</keyword>
<dbReference type="GO" id="GO:0022857">
    <property type="term" value="F:transmembrane transporter activity"/>
    <property type="evidence" value="ECO:0007669"/>
    <property type="project" value="InterPro"/>
</dbReference>
<dbReference type="PROSITE" id="PS50893">
    <property type="entry name" value="ABC_TRANSPORTER_2"/>
    <property type="match status" value="2"/>
</dbReference>
<evidence type="ECO:0000256" key="9">
    <source>
        <dbReference type="ARBA" id="ARBA00023136"/>
    </source>
</evidence>
<dbReference type="CDD" id="cd03215">
    <property type="entry name" value="ABC_Carb_Monos_II"/>
    <property type="match status" value="1"/>
</dbReference>
<keyword evidence="14" id="KW-1185">Reference proteome</keyword>
<dbReference type="RefSeq" id="WP_249328371.1">
    <property type="nucleotide sequence ID" value="NZ_CP060635.1"/>
</dbReference>
<dbReference type="GO" id="GO:0005524">
    <property type="term" value="F:ATP binding"/>
    <property type="evidence" value="ECO:0007669"/>
    <property type="project" value="UniProtKB-KW"/>
</dbReference>
<gene>
    <name evidence="13" type="ORF">H9Q79_12015</name>
</gene>
<dbReference type="InterPro" id="IPR027417">
    <property type="entry name" value="P-loop_NTPase"/>
</dbReference>
<evidence type="ECO:0000256" key="11">
    <source>
        <dbReference type="SAM" id="Phobius"/>
    </source>
</evidence>
<dbReference type="KEGG" id="whj:H9Q79_12015"/>
<dbReference type="Proteomes" id="UP000515860">
    <property type="component" value="Chromosome"/>
</dbReference>
<evidence type="ECO:0000256" key="4">
    <source>
        <dbReference type="ARBA" id="ARBA00022692"/>
    </source>
</evidence>
<evidence type="ECO:0000256" key="1">
    <source>
        <dbReference type="ARBA" id="ARBA00004651"/>
    </source>
</evidence>
<dbReference type="SMART" id="SM00382">
    <property type="entry name" value="AAA"/>
    <property type="match status" value="2"/>
</dbReference>
<dbReference type="Pfam" id="PF00005">
    <property type="entry name" value="ABC_tran"/>
    <property type="match status" value="2"/>
</dbReference>
<comment type="subcellular location">
    <subcellularLocation>
        <location evidence="1">Cell membrane</location>
        <topology evidence="1">Multi-pass membrane protein</topology>
    </subcellularLocation>
</comment>
<feature type="transmembrane region" description="Helical" evidence="11">
    <location>
        <begin position="526"/>
        <end position="547"/>
    </location>
</feature>
<proteinExistence type="predicted"/>
<dbReference type="Gene3D" id="3.40.50.300">
    <property type="entry name" value="P-loop containing nucleotide triphosphate hydrolases"/>
    <property type="match status" value="2"/>
</dbReference>
<accession>A0A7G9GA11</accession>
<feature type="domain" description="ABC transporter" evidence="12">
    <location>
        <begin position="269"/>
        <end position="496"/>
    </location>
</feature>